<protein>
    <submittedName>
        <fullName evidence="1">Uncharacterized protein</fullName>
    </submittedName>
</protein>
<gene>
    <name evidence="1" type="ORF">H5410_013394</name>
</gene>
<comment type="caution">
    <text evidence="1">The sequence shown here is derived from an EMBL/GenBank/DDBJ whole genome shotgun (WGS) entry which is preliminary data.</text>
</comment>
<name>A0A9J6AUH8_SOLCO</name>
<dbReference type="AlphaFoldDB" id="A0A9J6AUH8"/>
<evidence type="ECO:0000313" key="1">
    <source>
        <dbReference type="EMBL" id="KAG5628176.1"/>
    </source>
</evidence>
<dbReference type="OrthoDB" id="10459876at2759"/>
<accession>A0A9J6AUH8</accession>
<proteinExistence type="predicted"/>
<keyword evidence="2" id="KW-1185">Reference proteome</keyword>
<sequence>MILSATLQFTPKDIIQISNEINYELLTKFHQISQSQPPQPKAPYVIALEISQLDLIDYSSYCSDLDDEEELHTAAHILFTTDYINDPYHKYLGDVLEYLYALREYTGEGGIFPAKSLIAEDLPKGLEEIKRSLSRLSISNSRIQ</sequence>
<evidence type="ECO:0000313" key="2">
    <source>
        <dbReference type="Proteomes" id="UP000824120"/>
    </source>
</evidence>
<dbReference type="Proteomes" id="UP000824120">
    <property type="component" value="Chromosome 2"/>
</dbReference>
<dbReference type="EMBL" id="JACXVP010000002">
    <property type="protein sequence ID" value="KAG5628176.1"/>
    <property type="molecule type" value="Genomic_DNA"/>
</dbReference>
<reference evidence="1 2" key="1">
    <citation type="submission" date="2020-09" db="EMBL/GenBank/DDBJ databases">
        <title>De no assembly of potato wild relative species, Solanum commersonii.</title>
        <authorList>
            <person name="Cho K."/>
        </authorList>
    </citation>
    <scope>NUCLEOTIDE SEQUENCE [LARGE SCALE GENOMIC DNA]</scope>
    <source>
        <strain evidence="1">LZ3.2</strain>
        <tissue evidence="1">Leaf</tissue>
    </source>
</reference>
<organism evidence="1 2">
    <name type="scientific">Solanum commersonii</name>
    <name type="common">Commerson's wild potato</name>
    <name type="synonym">Commerson's nightshade</name>
    <dbReference type="NCBI Taxonomy" id="4109"/>
    <lineage>
        <taxon>Eukaryota</taxon>
        <taxon>Viridiplantae</taxon>
        <taxon>Streptophyta</taxon>
        <taxon>Embryophyta</taxon>
        <taxon>Tracheophyta</taxon>
        <taxon>Spermatophyta</taxon>
        <taxon>Magnoliopsida</taxon>
        <taxon>eudicotyledons</taxon>
        <taxon>Gunneridae</taxon>
        <taxon>Pentapetalae</taxon>
        <taxon>asterids</taxon>
        <taxon>lamiids</taxon>
        <taxon>Solanales</taxon>
        <taxon>Solanaceae</taxon>
        <taxon>Solanoideae</taxon>
        <taxon>Solaneae</taxon>
        <taxon>Solanum</taxon>
    </lineage>
</organism>